<gene>
    <name evidence="7" type="ORF">Tsumi_10750</name>
</gene>
<feature type="transmembrane region" description="Helical" evidence="5">
    <location>
        <begin position="51"/>
        <end position="70"/>
    </location>
</feature>
<reference evidence="7 8" key="1">
    <citation type="journal article" date="2025" name="Int. J. Syst. Evol. Microbiol.">
        <title>Desulfovibrio falkowii sp. nov., Porphyromonas miyakawae sp. nov., Mediterraneibacter flintii sp. nov. and Owariibacterium komagatae gen. nov., sp. nov., isolated from human faeces.</title>
        <authorList>
            <person name="Hamaguchi T."/>
            <person name="Ohara M."/>
            <person name="Hisatomi A."/>
            <person name="Sekiguchi K."/>
            <person name="Takeda J.I."/>
            <person name="Ueyama J."/>
            <person name="Ito M."/>
            <person name="Nishiwaki H."/>
            <person name="Ogi T."/>
            <person name="Hirayama M."/>
            <person name="Ohkuma M."/>
            <person name="Sakamoto M."/>
            <person name="Ohno K."/>
        </authorList>
    </citation>
    <scope>NUCLEOTIDE SEQUENCE [LARGE SCALE GENOMIC DNA]</scope>
    <source>
        <strain evidence="7 8">13CB11C</strain>
    </source>
</reference>
<dbReference type="PANTHER" id="PTHR22550">
    <property type="entry name" value="SPORE GERMINATION PROTEIN"/>
    <property type="match status" value="1"/>
</dbReference>
<dbReference type="PANTHER" id="PTHR22550:SF5">
    <property type="entry name" value="LEUCINE ZIPPER PROTEIN 4"/>
    <property type="match status" value="1"/>
</dbReference>
<keyword evidence="2 5" id="KW-0812">Transmembrane</keyword>
<evidence type="ECO:0000256" key="4">
    <source>
        <dbReference type="ARBA" id="ARBA00023136"/>
    </source>
</evidence>
<feature type="domain" description="VWFA" evidence="6">
    <location>
        <begin position="87"/>
        <end position="279"/>
    </location>
</feature>
<evidence type="ECO:0000259" key="6">
    <source>
        <dbReference type="PROSITE" id="PS50234"/>
    </source>
</evidence>
<dbReference type="PROSITE" id="PS50234">
    <property type="entry name" value="VWFA"/>
    <property type="match status" value="1"/>
</dbReference>
<evidence type="ECO:0000256" key="2">
    <source>
        <dbReference type="ARBA" id="ARBA00022692"/>
    </source>
</evidence>
<dbReference type="Proteomes" id="UP001628220">
    <property type="component" value="Unassembled WGS sequence"/>
</dbReference>
<evidence type="ECO:0000313" key="8">
    <source>
        <dbReference type="Proteomes" id="UP001628220"/>
    </source>
</evidence>
<dbReference type="InterPro" id="IPR002035">
    <property type="entry name" value="VWF_A"/>
</dbReference>
<evidence type="ECO:0000256" key="5">
    <source>
        <dbReference type="SAM" id="Phobius"/>
    </source>
</evidence>
<comment type="caution">
    <text evidence="7">The sequence shown here is derived from an EMBL/GenBank/DDBJ whole genome shotgun (WGS) entry which is preliminary data.</text>
</comment>
<dbReference type="RefSeq" id="WP_411915743.1">
    <property type="nucleotide sequence ID" value="NZ_BAAFSF010000004.1"/>
</dbReference>
<keyword evidence="3 5" id="KW-1133">Transmembrane helix</keyword>
<keyword evidence="4 5" id="KW-0472">Membrane</keyword>
<dbReference type="Pfam" id="PF07584">
    <property type="entry name" value="BatA"/>
    <property type="match status" value="1"/>
</dbReference>
<dbReference type="Pfam" id="PF00092">
    <property type="entry name" value="VWA"/>
    <property type="match status" value="1"/>
</dbReference>
<proteinExistence type="predicted"/>
<dbReference type="InterPro" id="IPR036465">
    <property type="entry name" value="vWFA_dom_sf"/>
</dbReference>
<dbReference type="InterPro" id="IPR024163">
    <property type="entry name" value="Aerotolerance_reg_N"/>
</dbReference>
<dbReference type="Gene3D" id="3.40.50.410">
    <property type="entry name" value="von Willebrand factor, type A domain"/>
    <property type="match status" value="1"/>
</dbReference>
<dbReference type="InterPro" id="IPR033881">
    <property type="entry name" value="vWA_BatA_type"/>
</dbReference>
<dbReference type="SUPFAM" id="SSF53300">
    <property type="entry name" value="vWA-like"/>
    <property type="match status" value="1"/>
</dbReference>
<accession>A0ABQ0E2Q6</accession>
<feature type="transmembrane region" description="Helical" evidence="5">
    <location>
        <begin position="9"/>
        <end position="31"/>
    </location>
</feature>
<evidence type="ECO:0000256" key="3">
    <source>
        <dbReference type="ARBA" id="ARBA00022989"/>
    </source>
</evidence>
<dbReference type="CDD" id="cd01467">
    <property type="entry name" value="vWA_BatA_type"/>
    <property type="match status" value="1"/>
</dbReference>
<organism evidence="7 8">
    <name type="scientific">Porphyromonas miyakawae</name>
    <dbReference type="NCBI Taxonomy" id="3137470"/>
    <lineage>
        <taxon>Bacteria</taxon>
        <taxon>Pseudomonadati</taxon>
        <taxon>Bacteroidota</taxon>
        <taxon>Bacteroidia</taxon>
        <taxon>Bacteroidales</taxon>
        <taxon>Porphyromonadaceae</taxon>
        <taxon>Porphyromonas</taxon>
    </lineage>
</organism>
<evidence type="ECO:0000313" key="7">
    <source>
        <dbReference type="EMBL" id="GAB1251969.1"/>
    </source>
</evidence>
<name>A0ABQ0E2Q6_9PORP</name>
<keyword evidence="8" id="KW-1185">Reference proteome</keyword>
<dbReference type="SMART" id="SM00327">
    <property type="entry name" value="VWA"/>
    <property type="match status" value="1"/>
</dbReference>
<sequence length="325" mass="35871">MIFLHPKYLWLLVVVPLIVAYYVGVFTRHHATLKISSFYRLPSGGVRAQLRHIPFALEMFALVLIVIALARPQNSNTIERNRVEGIDIMLALDASGSMMAMDLEPNRFEAAKSVAMSFIEERPNDNIGLVVFAGESFTQCPLTTDHVTLKERLSEVQIGSLEDGTAIGMGIATALNRLKESKTKSRVVVLLTDGTNNSGSISPSMAASIAQSLGIRVYTIAVGTLGEAPYPRQTHFGVVVDYVKADIDEASLKQIAEVTGAHYYRATDNATLKEIYQEIDRLEKSKLIVRNTVAYEELYALFVLIALLLLLVSLVLRATLFRTNP</sequence>
<keyword evidence="1" id="KW-1003">Cell membrane</keyword>
<dbReference type="EMBL" id="BAAFSF010000004">
    <property type="protein sequence ID" value="GAB1251969.1"/>
    <property type="molecule type" value="Genomic_DNA"/>
</dbReference>
<protein>
    <submittedName>
        <fullName evidence="7">VWA domain-containing protein</fullName>
    </submittedName>
</protein>
<feature type="transmembrane region" description="Helical" evidence="5">
    <location>
        <begin position="298"/>
        <end position="320"/>
    </location>
</feature>
<dbReference type="InterPro" id="IPR050768">
    <property type="entry name" value="UPF0353/GerABKA_families"/>
</dbReference>
<evidence type="ECO:0000256" key="1">
    <source>
        <dbReference type="ARBA" id="ARBA00022475"/>
    </source>
</evidence>